<dbReference type="Proteomes" id="UP000036681">
    <property type="component" value="Unplaced"/>
</dbReference>
<reference evidence="3" key="1">
    <citation type="submission" date="2017-02" db="UniProtKB">
        <authorList>
            <consortium name="WormBaseParasite"/>
        </authorList>
    </citation>
    <scope>IDENTIFICATION</scope>
</reference>
<feature type="signal peptide" evidence="1">
    <location>
        <begin position="1"/>
        <end position="26"/>
    </location>
</feature>
<organism evidence="2 3">
    <name type="scientific">Ascaris lumbricoides</name>
    <name type="common">Giant roundworm</name>
    <dbReference type="NCBI Taxonomy" id="6252"/>
    <lineage>
        <taxon>Eukaryota</taxon>
        <taxon>Metazoa</taxon>
        <taxon>Ecdysozoa</taxon>
        <taxon>Nematoda</taxon>
        <taxon>Chromadorea</taxon>
        <taxon>Rhabditida</taxon>
        <taxon>Spirurina</taxon>
        <taxon>Ascaridomorpha</taxon>
        <taxon>Ascaridoidea</taxon>
        <taxon>Ascarididae</taxon>
        <taxon>Ascaris</taxon>
    </lineage>
</organism>
<protein>
    <submittedName>
        <fullName evidence="3">Secreted protein</fullName>
    </submittedName>
</protein>
<keyword evidence="2" id="KW-1185">Reference proteome</keyword>
<sequence length="76" mass="8636">MHNRFHRFSKVLAILFCPQFAIFSSGRFVPQLIVQIKNVCFRPLRIGCMLNEISANASFFAAAVLISKTAVECLRF</sequence>
<dbReference type="WBParaSite" id="ALUE_0000348501-mRNA-1">
    <property type="protein sequence ID" value="ALUE_0000348501-mRNA-1"/>
    <property type="gene ID" value="ALUE_0000348501"/>
</dbReference>
<dbReference type="AlphaFoldDB" id="A0A0M3HNX7"/>
<keyword evidence="1" id="KW-0732">Signal</keyword>
<evidence type="ECO:0000256" key="1">
    <source>
        <dbReference type="SAM" id="SignalP"/>
    </source>
</evidence>
<accession>A0A0M3HNX7</accession>
<evidence type="ECO:0000313" key="2">
    <source>
        <dbReference type="Proteomes" id="UP000036681"/>
    </source>
</evidence>
<feature type="chain" id="PRO_5005656253" evidence="1">
    <location>
        <begin position="27"/>
        <end position="76"/>
    </location>
</feature>
<name>A0A0M3HNX7_ASCLU</name>
<proteinExistence type="predicted"/>
<evidence type="ECO:0000313" key="3">
    <source>
        <dbReference type="WBParaSite" id="ALUE_0000348501-mRNA-1"/>
    </source>
</evidence>